<dbReference type="PANTHER" id="PTHR21716:SF16">
    <property type="entry name" value="BLL1467 PROTEIN"/>
    <property type="match status" value="1"/>
</dbReference>
<protein>
    <submittedName>
        <fullName evidence="8">AI-2 transport protein TqsA</fullName>
    </submittedName>
</protein>
<dbReference type="PANTHER" id="PTHR21716">
    <property type="entry name" value="TRANSMEMBRANE PROTEIN"/>
    <property type="match status" value="1"/>
</dbReference>
<keyword evidence="3 7" id="KW-0812">Transmembrane</keyword>
<dbReference type="Pfam" id="PF01594">
    <property type="entry name" value="AI-2E_transport"/>
    <property type="match status" value="1"/>
</dbReference>
<dbReference type="InterPro" id="IPR002549">
    <property type="entry name" value="AI-2E-like"/>
</dbReference>
<keyword evidence="4 7" id="KW-1133">Transmembrane helix</keyword>
<evidence type="ECO:0000256" key="1">
    <source>
        <dbReference type="ARBA" id="ARBA00004141"/>
    </source>
</evidence>
<comment type="subcellular location">
    <subcellularLocation>
        <location evidence="1">Membrane</location>
        <topology evidence="1">Multi-pass membrane protein</topology>
    </subcellularLocation>
</comment>
<dbReference type="FunCoup" id="A0A1Y5TV00">
    <property type="interactions" value="367"/>
</dbReference>
<dbReference type="EMBL" id="FWFR01000003">
    <property type="protein sequence ID" value="SLN73740.1"/>
    <property type="molecule type" value="Genomic_DNA"/>
</dbReference>
<feature type="region of interest" description="Disordered" evidence="6">
    <location>
        <begin position="369"/>
        <end position="392"/>
    </location>
</feature>
<evidence type="ECO:0000256" key="5">
    <source>
        <dbReference type="ARBA" id="ARBA00023136"/>
    </source>
</evidence>
<gene>
    <name evidence="8" type="primary">tqsA_2</name>
    <name evidence="8" type="ORF">OCH7691_03651</name>
</gene>
<feature type="transmembrane region" description="Helical" evidence="7">
    <location>
        <begin position="27"/>
        <end position="48"/>
    </location>
</feature>
<feature type="transmembrane region" description="Helical" evidence="7">
    <location>
        <begin position="266"/>
        <end position="283"/>
    </location>
</feature>
<feature type="transmembrane region" description="Helical" evidence="7">
    <location>
        <begin position="295"/>
        <end position="313"/>
    </location>
</feature>
<accession>A0A1Y5TV00</accession>
<reference evidence="8 9" key="1">
    <citation type="submission" date="2017-03" db="EMBL/GenBank/DDBJ databases">
        <authorList>
            <person name="Afonso C.L."/>
            <person name="Miller P.J."/>
            <person name="Scott M.A."/>
            <person name="Spackman E."/>
            <person name="Goraichik I."/>
            <person name="Dimitrov K.M."/>
            <person name="Suarez D.L."/>
            <person name="Swayne D.E."/>
        </authorList>
    </citation>
    <scope>NUCLEOTIDE SEQUENCE [LARGE SCALE GENOMIC DNA]</scope>
    <source>
        <strain evidence="8 9">CECT 7691</strain>
    </source>
</reference>
<evidence type="ECO:0000256" key="4">
    <source>
        <dbReference type="ARBA" id="ARBA00022989"/>
    </source>
</evidence>
<name>A0A1Y5TV00_9PROT</name>
<dbReference type="Proteomes" id="UP000193200">
    <property type="component" value="Unassembled WGS sequence"/>
</dbReference>
<dbReference type="OrthoDB" id="9799225at2"/>
<feature type="transmembrane region" description="Helical" evidence="7">
    <location>
        <begin position="165"/>
        <end position="187"/>
    </location>
</feature>
<evidence type="ECO:0000256" key="6">
    <source>
        <dbReference type="SAM" id="MobiDB-lite"/>
    </source>
</evidence>
<sequence>MADPERPSAAAARPPVRAGLLRNDSRAIALSLLVLATLACFAALYFAADLFRPLAMALMLNVLLSPLVRGLGRWRVPSGVSAALIVFMLLGGAAGTIALLSEPAAQWIDEAPSISREIKQKAGALLRPVRNVKEASEEVEKLADTTPGKSPEKVVVKSAGPLERLIASLQDIGVELAIALVLLFFLLSSGDAMAERVVAMTSDNERRARYLNALRTIQRDASTYFLTISAINLGLGVAVGAALYLVGLPNAILWGALATVLNYMPYLGAAIGIGLVAIVALITQETIGAAMLAPAVYAALTILEGQFITPSILGRRLTMSPINVFLAVVFWGWLWGIPGALMAVPILVIVRALADNVAPLHPLSELLRPLGDRGGPGRGPVEDNPRNKQRSA</sequence>
<evidence type="ECO:0000313" key="9">
    <source>
        <dbReference type="Proteomes" id="UP000193200"/>
    </source>
</evidence>
<dbReference type="RefSeq" id="WP_085884976.1">
    <property type="nucleotide sequence ID" value="NZ_FWFR01000003.1"/>
</dbReference>
<evidence type="ECO:0000256" key="7">
    <source>
        <dbReference type="SAM" id="Phobius"/>
    </source>
</evidence>
<organism evidence="8 9">
    <name type="scientific">Oceanibacterium hippocampi</name>
    <dbReference type="NCBI Taxonomy" id="745714"/>
    <lineage>
        <taxon>Bacteria</taxon>
        <taxon>Pseudomonadati</taxon>
        <taxon>Pseudomonadota</taxon>
        <taxon>Alphaproteobacteria</taxon>
        <taxon>Sneathiellales</taxon>
        <taxon>Sneathiellaceae</taxon>
        <taxon>Oceanibacterium</taxon>
    </lineage>
</organism>
<dbReference type="GO" id="GO:0055085">
    <property type="term" value="P:transmembrane transport"/>
    <property type="evidence" value="ECO:0007669"/>
    <property type="project" value="TreeGrafter"/>
</dbReference>
<dbReference type="AlphaFoldDB" id="A0A1Y5TV00"/>
<evidence type="ECO:0000313" key="8">
    <source>
        <dbReference type="EMBL" id="SLN73740.1"/>
    </source>
</evidence>
<feature type="transmembrane region" description="Helical" evidence="7">
    <location>
        <begin position="224"/>
        <end position="246"/>
    </location>
</feature>
<feature type="transmembrane region" description="Helical" evidence="7">
    <location>
        <begin position="333"/>
        <end position="354"/>
    </location>
</feature>
<evidence type="ECO:0000256" key="2">
    <source>
        <dbReference type="ARBA" id="ARBA00009773"/>
    </source>
</evidence>
<comment type="similarity">
    <text evidence="2">Belongs to the autoinducer-2 exporter (AI-2E) (TC 2.A.86) family.</text>
</comment>
<proteinExistence type="inferred from homology"/>
<evidence type="ECO:0000256" key="3">
    <source>
        <dbReference type="ARBA" id="ARBA00022692"/>
    </source>
</evidence>
<keyword evidence="5 7" id="KW-0472">Membrane</keyword>
<keyword evidence="9" id="KW-1185">Reference proteome</keyword>
<dbReference type="GO" id="GO:0016020">
    <property type="term" value="C:membrane"/>
    <property type="evidence" value="ECO:0007669"/>
    <property type="project" value="UniProtKB-SubCell"/>
</dbReference>
<feature type="transmembrane region" description="Helical" evidence="7">
    <location>
        <begin position="54"/>
        <end position="72"/>
    </location>
</feature>
<feature type="transmembrane region" description="Helical" evidence="7">
    <location>
        <begin position="79"/>
        <end position="100"/>
    </location>
</feature>
<dbReference type="InParanoid" id="A0A1Y5TV00"/>